<organism evidence="2 3">
    <name type="scientific">Rotaria sordida</name>
    <dbReference type="NCBI Taxonomy" id="392033"/>
    <lineage>
        <taxon>Eukaryota</taxon>
        <taxon>Metazoa</taxon>
        <taxon>Spiralia</taxon>
        <taxon>Gnathifera</taxon>
        <taxon>Rotifera</taxon>
        <taxon>Eurotatoria</taxon>
        <taxon>Bdelloidea</taxon>
        <taxon>Philodinida</taxon>
        <taxon>Philodinidae</taxon>
        <taxon>Rotaria</taxon>
    </lineage>
</organism>
<dbReference type="EMBL" id="CAJNOU010009989">
    <property type="protein sequence ID" value="CAF1549873.1"/>
    <property type="molecule type" value="Genomic_DNA"/>
</dbReference>
<evidence type="ECO:0000259" key="1">
    <source>
        <dbReference type="Pfam" id="PF00248"/>
    </source>
</evidence>
<dbReference type="SUPFAM" id="SSF51430">
    <property type="entry name" value="NAD(P)-linked oxidoreductase"/>
    <property type="match status" value="1"/>
</dbReference>
<name>A0A815WX59_9BILA</name>
<feature type="non-terminal residue" evidence="2">
    <location>
        <position position="1"/>
    </location>
</feature>
<dbReference type="InterPro" id="IPR036812">
    <property type="entry name" value="NAD(P)_OxRdtase_dom_sf"/>
</dbReference>
<dbReference type="Gene3D" id="3.20.20.100">
    <property type="entry name" value="NADP-dependent oxidoreductase domain"/>
    <property type="match status" value="1"/>
</dbReference>
<sequence>KQIANKYNVSIANVAVRYILDKPTVAGVIIGVRLGLSEHLQDNAKVFGFNLDTDDNEKIDEICRKSRDLYRIVGDCGDEYR</sequence>
<dbReference type="Pfam" id="PF00248">
    <property type="entry name" value="Aldo_ket_red"/>
    <property type="match status" value="1"/>
</dbReference>
<dbReference type="PANTHER" id="PTHR43147:SF2">
    <property type="entry name" value="NADP-DEPENDENT OXIDOREDUCTASE DOMAIN-CONTAINING PROTEIN"/>
    <property type="match status" value="1"/>
</dbReference>
<protein>
    <recommendedName>
        <fullName evidence="1">NADP-dependent oxidoreductase domain-containing protein</fullName>
    </recommendedName>
</protein>
<dbReference type="Proteomes" id="UP000663889">
    <property type="component" value="Unassembled WGS sequence"/>
</dbReference>
<dbReference type="AlphaFoldDB" id="A0A815WX59"/>
<feature type="domain" description="NADP-dependent oxidoreductase" evidence="1">
    <location>
        <begin position="2"/>
        <end position="62"/>
    </location>
</feature>
<proteinExistence type="predicted"/>
<comment type="caution">
    <text evidence="2">The sequence shown here is derived from an EMBL/GenBank/DDBJ whole genome shotgun (WGS) entry which is preliminary data.</text>
</comment>
<evidence type="ECO:0000313" key="3">
    <source>
        <dbReference type="Proteomes" id="UP000663889"/>
    </source>
</evidence>
<accession>A0A815WX59</accession>
<evidence type="ECO:0000313" key="2">
    <source>
        <dbReference type="EMBL" id="CAF1549873.1"/>
    </source>
</evidence>
<reference evidence="2" key="1">
    <citation type="submission" date="2021-02" db="EMBL/GenBank/DDBJ databases">
        <authorList>
            <person name="Nowell W R."/>
        </authorList>
    </citation>
    <scope>NUCLEOTIDE SEQUENCE</scope>
</reference>
<gene>
    <name evidence="2" type="ORF">SEV965_LOCUS38637</name>
</gene>
<dbReference type="InterPro" id="IPR023210">
    <property type="entry name" value="NADP_OxRdtase_dom"/>
</dbReference>
<dbReference type="PANTHER" id="PTHR43147">
    <property type="entry name" value="PROTEIN TAS"/>
    <property type="match status" value="1"/>
</dbReference>